<comment type="caution">
    <text evidence="1">The sequence shown here is derived from an EMBL/GenBank/DDBJ whole genome shotgun (WGS) entry which is preliminary data.</text>
</comment>
<accession>A0A444JAV3</accession>
<organism evidence="1 2">
    <name type="scientific">Candidatus Electrothrix marina</name>
    <dbReference type="NCBI Taxonomy" id="1859130"/>
    <lineage>
        <taxon>Bacteria</taxon>
        <taxon>Pseudomonadati</taxon>
        <taxon>Thermodesulfobacteriota</taxon>
        <taxon>Desulfobulbia</taxon>
        <taxon>Desulfobulbales</taxon>
        <taxon>Desulfobulbaceae</taxon>
        <taxon>Candidatus Electrothrix</taxon>
    </lineage>
</organism>
<protein>
    <submittedName>
        <fullName evidence="1">Uncharacterized protein</fullName>
    </submittedName>
</protein>
<dbReference type="AlphaFoldDB" id="A0A444JAV3"/>
<reference evidence="1 2" key="1">
    <citation type="submission" date="2017-01" db="EMBL/GenBank/DDBJ databases">
        <title>The cable genome- insights into the physiology and evolution of filamentous bacteria capable of sulfide oxidation via long distance electron transfer.</title>
        <authorList>
            <person name="Schreiber L."/>
            <person name="Bjerg J.T."/>
            <person name="Boggild A."/>
            <person name="Van De Vossenberg J."/>
            <person name="Meysman F."/>
            <person name="Nielsen L.P."/>
            <person name="Schramm A."/>
            <person name="Kjeldsen K.U."/>
        </authorList>
    </citation>
    <scope>NUCLEOTIDE SEQUENCE [LARGE SCALE GENOMIC DNA]</scope>
    <source>
        <strain evidence="1">A3</strain>
    </source>
</reference>
<dbReference type="EMBL" id="MTKR01000133">
    <property type="protein sequence ID" value="RWX50157.1"/>
    <property type="molecule type" value="Genomic_DNA"/>
</dbReference>
<evidence type="ECO:0000313" key="1">
    <source>
        <dbReference type="EMBL" id="RWX50157.1"/>
    </source>
</evidence>
<evidence type="ECO:0000313" key="2">
    <source>
        <dbReference type="Proteomes" id="UP000287615"/>
    </source>
</evidence>
<proteinExistence type="predicted"/>
<feature type="non-terminal residue" evidence="1">
    <location>
        <position position="71"/>
    </location>
</feature>
<dbReference type="Proteomes" id="UP000287615">
    <property type="component" value="Unassembled WGS sequence"/>
</dbReference>
<gene>
    <name evidence="1" type="ORF">VU00_11331</name>
</gene>
<sequence>MDMPVRRFRRTKQAAILFWLAGRFLRKRLPRKRFGALDPEYRLFKLRYDQLLGYRDHHLEYDAVIRESLWA</sequence>
<name>A0A444JAV3_9BACT</name>